<dbReference type="EMBL" id="CM002803">
    <property type="protein sequence ID" value="KEI65975.1"/>
    <property type="molecule type" value="Genomic_DNA"/>
</dbReference>
<keyword evidence="1" id="KW-0812">Transmembrane</keyword>
<dbReference type="PANTHER" id="PTHR34548">
    <property type="entry name" value="PROTEIN TIC 21, CHLOROPLASTIC"/>
    <property type="match status" value="1"/>
</dbReference>
<dbReference type="STRING" id="388467.A19Y_0823"/>
<keyword evidence="1" id="KW-1133">Transmembrane helix</keyword>
<organism evidence="2 3">
    <name type="scientific">Planktothrix agardhii (strain NIVA-CYA 126/8)</name>
    <dbReference type="NCBI Taxonomy" id="388467"/>
    <lineage>
        <taxon>Bacteria</taxon>
        <taxon>Bacillati</taxon>
        <taxon>Cyanobacteriota</taxon>
        <taxon>Cyanophyceae</taxon>
        <taxon>Oscillatoriophycideae</taxon>
        <taxon>Oscillatoriales</taxon>
        <taxon>Microcoleaceae</taxon>
        <taxon>Planktothrix</taxon>
    </lineage>
</organism>
<feature type="transmembrane region" description="Helical" evidence="1">
    <location>
        <begin position="91"/>
        <end position="112"/>
    </location>
</feature>
<feature type="transmembrane region" description="Helical" evidence="1">
    <location>
        <begin position="198"/>
        <end position="221"/>
    </location>
</feature>
<dbReference type="AlphaFoldDB" id="A0A073CPN9"/>
<dbReference type="InterPro" id="IPR022051">
    <property type="entry name" value="DUF3611"/>
</dbReference>
<evidence type="ECO:0008006" key="4">
    <source>
        <dbReference type="Google" id="ProtNLM"/>
    </source>
</evidence>
<gene>
    <name evidence="2" type="ORF">A19Y_0823</name>
</gene>
<sequence>MIRGGQLLPIPYSLFPIPYSLFLNYPRKKMVDPYLNYDSNSPNIHEIAQDFRRLGYLGFWVQSILAIIPILLLIFVLFLRPASPSNSQNSALVIVLGYGCLFALIFTIYWCFRYTQIGGKLEDPNERPPKAEVVHALWIGIVINLIGMICVILVGFLIVGTLLYRMLTLPPGGSKILTPTPGTTVLNPGSIVTPFNLIAIQAMLSAMAAEVIGIIVSLWLLTRVGSHQSNC</sequence>
<evidence type="ECO:0000313" key="3">
    <source>
        <dbReference type="Proteomes" id="UP000027395"/>
    </source>
</evidence>
<evidence type="ECO:0000313" key="2">
    <source>
        <dbReference type="EMBL" id="KEI65975.1"/>
    </source>
</evidence>
<name>A0A073CPN9_PLAA1</name>
<dbReference type="PANTHER" id="PTHR34548:SF2">
    <property type="entry name" value="PROTEIN TIC 21, CHLOROPLASTIC"/>
    <property type="match status" value="1"/>
</dbReference>
<keyword evidence="3" id="KW-1185">Reference proteome</keyword>
<dbReference type="eggNOG" id="ENOG5031QPK">
    <property type="taxonomic scope" value="Bacteria"/>
</dbReference>
<evidence type="ECO:0000256" key="1">
    <source>
        <dbReference type="SAM" id="Phobius"/>
    </source>
</evidence>
<feature type="transmembrane region" description="Helical" evidence="1">
    <location>
        <begin position="54"/>
        <end position="79"/>
    </location>
</feature>
<dbReference type="Pfam" id="PF12263">
    <property type="entry name" value="DUF3611"/>
    <property type="match status" value="1"/>
</dbReference>
<proteinExistence type="predicted"/>
<dbReference type="HOGENOM" id="CLU_083138_1_0_3"/>
<dbReference type="PATRIC" id="fig|388467.6.peg.760"/>
<feature type="transmembrane region" description="Helical" evidence="1">
    <location>
        <begin position="133"/>
        <end position="164"/>
    </location>
</feature>
<keyword evidence="1" id="KW-0472">Membrane</keyword>
<protein>
    <recommendedName>
        <fullName evidence="4">DUF3611 family protein</fullName>
    </recommendedName>
</protein>
<reference evidence="2 3" key="1">
    <citation type="journal article" date="2014" name="Appl. Environ. Microbiol.">
        <title>Elucidation of insertion elements encoded on plasmids and in vitro construction of shuttle vectors from the toxic cyanobacterium Planktothrix.</title>
        <authorList>
            <person name="Christiansen G."/>
            <person name="Goesmann A."/>
            <person name="Kurmayer R."/>
        </authorList>
    </citation>
    <scope>NUCLEOTIDE SEQUENCE [LARGE SCALE GENOMIC DNA]</scope>
    <source>
        <strain evidence="2 3">NIVA-CYA 126/8</strain>
    </source>
</reference>
<accession>A0A073CPN9</accession>
<dbReference type="Proteomes" id="UP000027395">
    <property type="component" value="Chromosome"/>
</dbReference>